<organism evidence="8 9">
    <name type="scientific">Ichthyophthirius multifiliis</name>
    <name type="common">White spot disease agent</name>
    <name type="synonym">Ich</name>
    <dbReference type="NCBI Taxonomy" id="5932"/>
    <lineage>
        <taxon>Eukaryota</taxon>
        <taxon>Sar</taxon>
        <taxon>Alveolata</taxon>
        <taxon>Ciliophora</taxon>
        <taxon>Intramacronucleata</taxon>
        <taxon>Oligohymenophorea</taxon>
        <taxon>Hymenostomatida</taxon>
        <taxon>Ophryoglenina</taxon>
        <taxon>Ichthyophthirius</taxon>
    </lineage>
</organism>
<dbReference type="InParanoid" id="G0QMM5"/>
<dbReference type="FunCoup" id="G0QMM5">
    <property type="interactions" value="54"/>
</dbReference>
<dbReference type="STRING" id="857967.G0QMM5"/>
<dbReference type="GeneID" id="14909712"/>
<gene>
    <name evidence="8" type="ORF">IMG5_050130</name>
</gene>
<dbReference type="EMBL" id="GL983428">
    <property type="protein sequence ID" value="EGR33531.1"/>
    <property type="molecule type" value="Genomic_DNA"/>
</dbReference>
<evidence type="ECO:0000256" key="7">
    <source>
        <dbReference type="SAM" id="Phobius"/>
    </source>
</evidence>
<evidence type="ECO:0000256" key="6">
    <source>
        <dbReference type="RuleBase" id="RU362006"/>
    </source>
</evidence>
<comment type="similarity">
    <text evidence="2 6">Belongs to the DP1 family.</text>
</comment>
<dbReference type="OMA" id="DTQYWVV"/>
<dbReference type="GO" id="GO:0016020">
    <property type="term" value="C:membrane"/>
    <property type="evidence" value="ECO:0007669"/>
    <property type="project" value="UniProtKB-SubCell"/>
</dbReference>
<name>G0QMM5_ICHMU</name>
<protein>
    <submittedName>
        <fullName evidence="8">TB2 HVA22 family protein, putative</fullName>
    </submittedName>
</protein>
<evidence type="ECO:0000313" key="8">
    <source>
        <dbReference type="EMBL" id="EGR33531.1"/>
    </source>
</evidence>
<dbReference type="OrthoDB" id="290016at2759"/>
<dbReference type="PANTHER" id="PTHR12300:SF161">
    <property type="entry name" value="RECEPTOR EXPRESSION-ENHANCING PROTEIN"/>
    <property type="match status" value="1"/>
</dbReference>
<dbReference type="AlphaFoldDB" id="G0QMM5"/>
<comment type="subcellular location">
    <subcellularLocation>
        <location evidence="1 6">Membrane</location>
        <topology evidence="1 6">Multi-pass membrane protein</topology>
    </subcellularLocation>
</comment>
<accession>G0QMM5</accession>
<dbReference type="eggNOG" id="KOG1725">
    <property type="taxonomic scope" value="Eukaryota"/>
</dbReference>
<dbReference type="Proteomes" id="UP000008983">
    <property type="component" value="Unassembled WGS sequence"/>
</dbReference>
<keyword evidence="3 7" id="KW-0812">Transmembrane</keyword>
<dbReference type="PANTHER" id="PTHR12300">
    <property type="entry name" value="HVA22-LIKE PROTEINS"/>
    <property type="match status" value="1"/>
</dbReference>
<evidence type="ECO:0000256" key="1">
    <source>
        <dbReference type="ARBA" id="ARBA00004141"/>
    </source>
</evidence>
<dbReference type="RefSeq" id="XP_004037517.1">
    <property type="nucleotide sequence ID" value="XM_004037469.1"/>
</dbReference>
<dbReference type="Pfam" id="PF03134">
    <property type="entry name" value="TB2_DP1_HVA22"/>
    <property type="match status" value="1"/>
</dbReference>
<proteinExistence type="inferred from homology"/>
<keyword evidence="5 7" id="KW-0472">Membrane</keyword>
<evidence type="ECO:0000256" key="5">
    <source>
        <dbReference type="ARBA" id="ARBA00023136"/>
    </source>
</evidence>
<feature type="transmembrane region" description="Helical" evidence="7">
    <location>
        <begin position="38"/>
        <end position="68"/>
    </location>
</feature>
<keyword evidence="4 7" id="KW-1133">Transmembrane helix</keyword>
<dbReference type="InterPro" id="IPR004345">
    <property type="entry name" value="TB2_DP1_HVA22"/>
</dbReference>
<evidence type="ECO:0000256" key="4">
    <source>
        <dbReference type="ARBA" id="ARBA00022989"/>
    </source>
</evidence>
<reference evidence="8 9" key="1">
    <citation type="submission" date="2011-07" db="EMBL/GenBank/DDBJ databases">
        <authorList>
            <person name="Coyne R."/>
            <person name="Brami D."/>
            <person name="Johnson J."/>
            <person name="Hostetler J."/>
            <person name="Hannick L."/>
            <person name="Clark T."/>
            <person name="Cassidy-Hanley D."/>
            <person name="Inman J."/>
        </authorList>
    </citation>
    <scope>NUCLEOTIDE SEQUENCE [LARGE SCALE GENOMIC DNA]</scope>
    <source>
        <strain evidence="8 9">G5</strain>
    </source>
</reference>
<evidence type="ECO:0000313" key="9">
    <source>
        <dbReference type="Proteomes" id="UP000008983"/>
    </source>
</evidence>
<evidence type="ECO:0000256" key="2">
    <source>
        <dbReference type="ARBA" id="ARBA00008573"/>
    </source>
</evidence>
<keyword evidence="9" id="KW-1185">Reference proteome</keyword>
<feature type="transmembrane region" description="Helical" evidence="7">
    <location>
        <begin position="88"/>
        <end position="115"/>
    </location>
</feature>
<evidence type="ECO:0000256" key="3">
    <source>
        <dbReference type="ARBA" id="ARBA00022692"/>
    </source>
</evidence>
<sequence length="179" mass="21292">MQQIDQFIDKAGLRPIDDLKVLQPLAEKTKLRPSQLAFFFFTFLFLLVLCSIWETLICDLVGFVYPAYMSFKALETQRTDDDKQWLTYWVVYSFFTVFDDLLYYLLSFIPFYYLIKITFYVYMFHPNIQGAAHIYTQVLAPFLRKHQNKIDQNISDLGSKLTELAKETKQFEVTQRNIN</sequence>